<dbReference type="CDD" id="cd02440">
    <property type="entry name" value="AdoMet_MTases"/>
    <property type="match status" value="1"/>
</dbReference>
<dbReference type="Gene3D" id="3.40.50.150">
    <property type="entry name" value="Vaccinia Virus protein VP39"/>
    <property type="match status" value="1"/>
</dbReference>
<evidence type="ECO:0000259" key="3">
    <source>
        <dbReference type="Pfam" id="PF13847"/>
    </source>
</evidence>
<keyword evidence="1" id="KW-0862">Zinc</keyword>
<evidence type="ECO:0000313" key="5">
    <source>
        <dbReference type="Proteomes" id="UP000051733"/>
    </source>
</evidence>
<dbReference type="PATRIC" id="fig|1423813.3.peg.2431"/>
<dbReference type="GO" id="GO:0032259">
    <property type="term" value="P:methylation"/>
    <property type="evidence" value="ECO:0007669"/>
    <property type="project" value="UniProtKB-KW"/>
</dbReference>
<feature type="domain" description="Methyltransferase" evidence="3">
    <location>
        <begin position="69"/>
        <end position="163"/>
    </location>
</feature>
<dbReference type="Pfam" id="PF13847">
    <property type="entry name" value="Methyltransf_31"/>
    <property type="match status" value="1"/>
</dbReference>
<sequence>MEKVVGNSLVCELGHQIDFNKHGYLYFLQQGGQTEYDAAMLSARRKLLTVGLFRPIVEKINTLMPVTAQTILDVGSGEGTPLMQLLNLRQTHDVAIGFDISKPGVTLATQLATDAFFCIADLRRLPFNDQTFDTLVEIFSPSDYGEFQRILKPKGSLYKVIPNARYLGELRDMLYPSGDHQTYDNSKVVALFKQHYENVIEHRVTYQFEIPTNLRQEMVLMTPLHWGKDARQLTSDQLKQLTKITVDVTILETKNG</sequence>
<keyword evidence="4" id="KW-0489">Methyltransferase</keyword>
<dbReference type="GO" id="GO:0008168">
    <property type="term" value="F:methyltransferase activity"/>
    <property type="evidence" value="ECO:0007669"/>
    <property type="project" value="UniProtKB-KW"/>
</dbReference>
<dbReference type="InterPro" id="IPR016718">
    <property type="entry name" value="rRNA_m1G-MeTrfase_A_prd"/>
</dbReference>
<feature type="binding site" evidence="2">
    <location>
        <begin position="78"/>
        <end position="79"/>
    </location>
    <ligand>
        <name>S-adenosyl-L-methionine</name>
        <dbReference type="ChEBI" id="CHEBI:59789"/>
    </ligand>
</feature>
<dbReference type="InterPro" id="IPR025714">
    <property type="entry name" value="Methyltranfer_dom"/>
</dbReference>
<dbReference type="GO" id="GO:0046872">
    <property type="term" value="F:metal ion binding"/>
    <property type="evidence" value="ECO:0007669"/>
    <property type="project" value="UniProtKB-KW"/>
</dbReference>
<proteinExistence type="predicted"/>
<feature type="binding site" evidence="2">
    <location>
        <position position="53"/>
    </location>
    <ligand>
        <name>S-adenosyl-L-methionine</name>
        <dbReference type="ChEBI" id="CHEBI:59789"/>
    </ligand>
</feature>
<feature type="binding site" evidence="1">
    <location>
        <position position="15"/>
    </location>
    <ligand>
        <name>Zn(2+)</name>
        <dbReference type="ChEBI" id="CHEBI:29105"/>
    </ligand>
</feature>
<accession>A0A0R2A4I1</accession>
<keyword evidence="5" id="KW-1185">Reference proteome</keyword>
<evidence type="ECO:0000313" key="4">
    <source>
        <dbReference type="EMBL" id="KRM62321.1"/>
    </source>
</evidence>
<comment type="caution">
    <text evidence="4">The sequence shown here is derived from an EMBL/GenBank/DDBJ whole genome shotgun (WGS) entry which is preliminary data.</text>
</comment>
<name>A0A0R2A4I1_9LACO</name>
<feature type="binding site" evidence="1">
    <location>
        <position position="11"/>
    </location>
    <ligand>
        <name>Zn(2+)</name>
        <dbReference type="ChEBI" id="CHEBI:29105"/>
    </ligand>
</feature>
<dbReference type="EMBL" id="AYYY01000006">
    <property type="protein sequence ID" value="KRM62321.1"/>
    <property type="molecule type" value="Genomic_DNA"/>
</dbReference>
<feature type="binding site" evidence="2">
    <location>
        <position position="166"/>
    </location>
    <ligand>
        <name>S-adenosyl-L-methionine</name>
        <dbReference type="ChEBI" id="CHEBI:59789"/>
    </ligand>
</feature>
<keyword evidence="4" id="KW-0808">Transferase</keyword>
<dbReference type="STRING" id="1423813.FC26_GL002384"/>
<dbReference type="Proteomes" id="UP000051733">
    <property type="component" value="Unassembled WGS sequence"/>
</dbReference>
<dbReference type="PIRSF" id="PIRSF018249">
    <property type="entry name" value="MyrA_prd"/>
    <property type="match status" value="1"/>
</dbReference>
<protein>
    <submittedName>
        <fullName evidence="4">rRNA (Guanine-N(1)-)-methyltransferase</fullName>
    </submittedName>
</protein>
<organism evidence="4 5">
    <name type="scientific">Paucilactobacillus vaccinostercus DSM 20634</name>
    <dbReference type="NCBI Taxonomy" id="1423813"/>
    <lineage>
        <taxon>Bacteria</taxon>
        <taxon>Bacillati</taxon>
        <taxon>Bacillota</taxon>
        <taxon>Bacilli</taxon>
        <taxon>Lactobacillales</taxon>
        <taxon>Lactobacillaceae</taxon>
        <taxon>Paucilactobacillus</taxon>
    </lineage>
</organism>
<gene>
    <name evidence="4" type="ORF">FC26_GL002384</name>
</gene>
<reference evidence="4 5" key="1">
    <citation type="journal article" date="2015" name="Genome Announc.">
        <title>Expanding the biotechnology potential of lactobacilli through comparative genomics of 213 strains and associated genera.</title>
        <authorList>
            <person name="Sun Z."/>
            <person name="Harris H.M."/>
            <person name="McCann A."/>
            <person name="Guo C."/>
            <person name="Argimon S."/>
            <person name="Zhang W."/>
            <person name="Yang X."/>
            <person name="Jeffery I.B."/>
            <person name="Cooney J.C."/>
            <person name="Kagawa T.F."/>
            <person name="Liu W."/>
            <person name="Song Y."/>
            <person name="Salvetti E."/>
            <person name="Wrobel A."/>
            <person name="Rasinkangas P."/>
            <person name="Parkhill J."/>
            <person name="Rea M.C."/>
            <person name="O'Sullivan O."/>
            <person name="Ritari J."/>
            <person name="Douillard F.P."/>
            <person name="Paul Ross R."/>
            <person name="Yang R."/>
            <person name="Briner A.E."/>
            <person name="Felis G.E."/>
            <person name="de Vos W.M."/>
            <person name="Barrangou R."/>
            <person name="Klaenhammer T.R."/>
            <person name="Caufield P.W."/>
            <person name="Cui Y."/>
            <person name="Zhang H."/>
            <person name="O'Toole P.W."/>
        </authorList>
    </citation>
    <scope>NUCLEOTIDE SEQUENCE [LARGE SCALE GENOMIC DNA]</scope>
    <source>
        <strain evidence="4 5">DSM 20634</strain>
    </source>
</reference>
<evidence type="ECO:0000256" key="2">
    <source>
        <dbReference type="PIRSR" id="PIRSR018249-2"/>
    </source>
</evidence>
<dbReference type="AlphaFoldDB" id="A0A0R2A4I1"/>
<evidence type="ECO:0000256" key="1">
    <source>
        <dbReference type="PIRSR" id="PIRSR018249-1"/>
    </source>
</evidence>
<dbReference type="SUPFAM" id="SSF53335">
    <property type="entry name" value="S-adenosyl-L-methionine-dependent methyltransferases"/>
    <property type="match status" value="1"/>
</dbReference>
<keyword evidence="1" id="KW-0479">Metal-binding</keyword>
<dbReference type="InterPro" id="IPR029063">
    <property type="entry name" value="SAM-dependent_MTases_sf"/>
</dbReference>
<keyword evidence="2" id="KW-0949">S-adenosyl-L-methionine</keyword>